<dbReference type="PANTHER" id="PTHR30136">
    <property type="entry name" value="HELIX-TURN-HELIX TRANSCRIPTIONAL REGULATOR, ICLR FAMILY"/>
    <property type="match status" value="1"/>
</dbReference>
<evidence type="ECO:0008006" key="8">
    <source>
        <dbReference type="Google" id="ProtNLM"/>
    </source>
</evidence>
<dbReference type="Gene3D" id="3.30.450.40">
    <property type="match status" value="1"/>
</dbReference>
<dbReference type="GO" id="GO:0045892">
    <property type="term" value="P:negative regulation of DNA-templated transcription"/>
    <property type="evidence" value="ECO:0007669"/>
    <property type="project" value="TreeGrafter"/>
</dbReference>
<accession>A0A2U1K0Y3</accession>
<evidence type="ECO:0000259" key="4">
    <source>
        <dbReference type="PROSITE" id="PS51077"/>
    </source>
</evidence>
<evidence type="ECO:0000259" key="5">
    <source>
        <dbReference type="PROSITE" id="PS51078"/>
    </source>
</evidence>
<evidence type="ECO:0000313" key="7">
    <source>
        <dbReference type="Proteomes" id="UP000245998"/>
    </source>
</evidence>
<dbReference type="InterPro" id="IPR036388">
    <property type="entry name" value="WH-like_DNA-bd_sf"/>
</dbReference>
<keyword evidence="7" id="KW-1185">Reference proteome</keyword>
<dbReference type="RefSeq" id="WP_116554761.1">
    <property type="nucleotide sequence ID" value="NZ_QCZG01000018.1"/>
</dbReference>
<dbReference type="PROSITE" id="PS51078">
    <property type="entry name" value="ICLR_ED"/>
    <property type="match status" value="1"/>
</dbReference>
<dbReference type="OrthoDB" id="9791752at2"/>
<dbReference type="Pfam" id="PF01614">
    <property type="entry name" value="IclR_C"/>
    <property type="match status" value="1"/>
</dbReference>
<feature type="domain" description="HTH iclR-type" evidence="4">
    <location>
        <begin position="7"/>
        <end position="71"/>
    </location>
</feature>
<dbReference type="InterPro" id="IPR036390">
    <property type="entry name" value="WH_DNA-bd_sf"/>
</dbReference>
<gene>
    <name evidence="6" type="ORF">DCC39_10030</name>
</gene>
<dbReference type="InterPro" id="IPR014757">
    <property type="entry name" value="Tscrpt_reg_IclR_C"/>
</dbReference>
<dbReference type="PROSITE" id="PS51077">
    <property type="entry name" value="HTH_ICLR"/>
    <property type="match status" value="1"/>
</dbReference>
<keyword evidence="1" id="KW-0805">Transcription regulation</keyword>
<dbReference type="InterPro" id="IPR050707">
    <property type="entry name" value="HTH_MetabolicPath_Reg"/>
</dbReference>
<dbReference type="InterPro" id="IPR029016">
    <property type="entry name" value="GAF-like_dom_sf"/>
</dbReference>
<dbReference type="Gene3D" id="1.10.10.10">
    <property type="entry name" value="Winged helix-like DNA-binding domain superfamily/Winged helix DNA-binding domain"/>
    <property type="match status" value="1"/>
</dbReference>
<sequence length="252" mass="28466">MRDKSIIQSIEKAAVILKLFNKDEPMLTLHDIHIKAGYTKTTAMRFCNTLCKIGFLEKVYVGKIPYYRLGIELFTIGSQVMHAIDLPSRAKKYLTDISNKLGDNSYLFIERNNQAYCIETVKGEYFIQANTTHIGDVLPLNRGGGPLAILAYMESERQAEVFELLKLSKEKTEALKNRLVRIREKGYSFSSNETYQNTAAIGVPIFNHLGSVVAAFSVGGIEQRFSNERFPEIVKITKEAANNLSREMGLQK</sequence>
<dbReference type="InterPro" id="IPR005471">
    <property type="entry name" value="Tscrpt_reg_IclR_N"/>
</dbReference>
<protein>
    <recommendedName>
        <fullName evidence="8">IclR family transcriptional regulator</fullName>
    </recommendedName>
</protein>
<dbReference type="PANTHER" id="PTHR30136:SF24">
    <property type="entry name" value="HTH-TYPE TRANSCRIPTIONAL REPRESSOR ALLR"/>
    <property type="match status" value="1"/>
</dbReference>
<dbReference type="SUPFAM" id="SSF55781">
    <property type="entry name" value="GAF domain-like"/>
    <property type="match status" value="1"/>
</dbReference>
<dbReference type="GO" id="GO:0003700">
    <property type="term" value="F:DNA-binding transcription factor activity"/>
    <property type="evidence" value="ECO:0007669"/>
    <property type="project" value="TreeGrafter"/>
</dbReference>
<dbReference type="EMBL" id="QCZG01000018">
    <property type="protein sequence ID" value="PWA11166.1"/>
    <property type="molecule type" value="Genomic_DNA"/>
</dbReference>
<evidence type="ECO:0000313" key="6">
    <source>
        <dbReference type="EMBL" id="PWA11166.1"/>
    </source>
</evidence>
<dbReference type="Proteomes" id="UP000245998">
    <property type="component" value="Unassembled WGS sequence"/>
</dbReference>
<evidence type="ECO:0000256" key="1">
    <source>
        <dbReference type="ARBA" id="ARBA00023015"/>
    </source>
</evidence>
<dbReference type="GO" id="GO:0003677">
    <property type="term" value="F:DNA binding"/>
    <property type="evidence" value="ECO:0007669"/>
    <property type="project" value="UniProtKB-KW"/>
</dbReference>
<proteinExistence type="predicted"/>
<dbReference type="SUPFAM" id="SSF46785">
    <property type="entry name" value="Winged helix' DNA-binding domain"/>
    <property type="match status" value="1"/>
</dbReference>
<keyword evidence="2" id="KW-0238">DNA-binding</keyword>
<keyword evidence="3" id="KW-0804">Transcription</keyword>
<dbReference type="Pfam" id="PF09339">
    <property type="entry name" value="HTH_IclR"/>
    <property type="match status" value="1"/>
</dbReference>
<reference evidence="6 7" key="1">
    <citation type="submission" date="2018-04" db="EMBL/GenBank/DDBJ databases">
        <title>Camelliibacillus theae gen. nov., sp. nov., isolated from Pu'er tea.</title>
        <authorList>
            <person name="Niu L."/>
        </authorList>
    </citation>
    <scope>NUCLEOTIDE SEQUENCE [LARGE SCALE GENOMIC DNA]</scope>
    <source>
        <strain evidence="6 7">T8</strain>
    </source>
</reference>
<organism evidence="6 7">
    <name type="scientific">Pueribacillus theae</name>
    <dbReference type="NCBI Taxonomy" id="2171751"/>
    <lineage>
        <taxon>Bacteria</taxon>
        <taxon>Bacillati</taxon>
        <taxon>Bacillota</taxon>
        <taxon>Bacilli</taxon>
        <taxon>Bacillales</taxon>
        <taxon>Bacillaceae</taxon>
        <taxon>Pueribacillus</taxon>
    </lineage>
</organism>
<comment type="caution">
    <text evidence="6">The sequence shown here is derived from an EMBL/GenBank/DDBJ whole genome shotgun (WGS) entry which is preliminary data.</text>
</comment>
<evidence type="ECO:0000256" key="2">
    <source>
        <dbReference type="ARBA" id="ARBA00023125"/>
    </source>
</evidence>
<dbReference type="AlphaFoldDB" id="A0A2U1K0Y3"/>
<feature type="domain" description="IclR-ED" evidence="5">
    <location>
        <begin position="72"/>
        <end position="250"/>
    </location>
</feature>
<evidence type="ECO:0000256" key="3">
    <source>
        <dbReference type="ARBA" id="ARBA00023163"/>
    </source>
</evidence>
<name>A0A2U1K0Y3_9BACI</name>
<dbReference type="SMART" id="SM00346">
    <property type="entry name" value="HTH_ICLR"/>
    <property type="match status" value="1"/>
</dbReference>